<keyword evidence="5 6" id="KW-0408">Iron</keyword>
<protein>
    <recommendedName>
        <fullName evidence="6">Group 1 truncated hemoglobin</fullName>
    </recommendedName>
</protein>
<feature type="binding site" description="distal binding residue" evidence="8">
    <location>
        <position position="75"/>
    </location>
    <ligand>
        <name>heme</name>
        <dbReference type="ChEBI" id="CHEBI:30413"/>
    </ligand>
    <ligandPart>
        <name>Fe</name>
        <dbReference type="ChEBI" id="CHEBI:18248"/>
    </ligandPart>
</feature>
<dbReference type="PIRSF" id="PIRSF002030">
    <property type="entry name" value="Globin_Protozoa/Cyanobacteria"/>
    <property type="match status" value="1"/>
</dbReference>
<dbReference type="GO" id="GO:0020037">
    <property type="term" value="F:heme binding"/>
    <property type="evidence" value="ECO:0007669"/>
    <property type="project" value="InterPro"/>
</dbReference>
<evidence type="ECO:0000256" key="7">
    <source>
        <dbReference type="PIRSR" id="PIRSR002030-1"/>
    </source>
</evidence>
<dbReference type="InterPro" id="IPR009050">
    <property type="entry name" value="Globin-like_sf"/>
</dbReference>
<gene>
    <name evidence="9" type="ORF">V7x_52750</name>
</gene>
<keyword evidence="2 6" id="KW-0813">Transport</keyword>
<feature type="binding site" description="proximal binding residue" evidence="7">
    <location>
        <position position="75"/>
    </location>
    <ligand>
        <name>heme</name>
        <dbReference type="ChEBI" id="CHEBI:30413"/>
    </ligand>
    <ligandPart>
        <name>Fe</name>
        <dbReference type="ChEBI" id="CHEBI:18248"/>
    </ligandPart>
</feature>
<evidence type="ECO:0000256" key="8">
    <source>
        <dbReference type="PIRSR" id="PIRSR601486-1"/>
    </source>
</evidence>
<evidence type="ECO:0000313" key="10">
    <source>
        <dbReference type="Proteomes" id="UP000316476"/>
    </source>
</evidence>
<organism evidence="9 10">
    <name type="scientific">Crateriforma conspicua</name>
    <dbReference type="NCBI Taxonomy" id="2527996"/>
    <lineage>
        <taxon>Bacteria</taxon>
        <taxon>Pseudomonadati</taxon>
        <taxon>Planctomycetota</taxon>
        <taxon>Planctomycetia</taxon>
        <taxon>Planctomycetales</taxon>
        <taxon>Planctomycetaceae</taxon>
        <taxon>Crateriforma</taxon>
    </lineage>
</organism>
<dbReference type="Gene3D" id="1.10.490.10">
    <property type="entry name" value="Globins"/>
    <property type="match status" value="1"/>
</dbReference>
<keyword evidence="6" id="KW-0561">Oxygen transport</keyword>
<evidence type="ECO:0000313" key="9">
    <source>
        <dbReference type="EMBL" id="TWU60964.1"/>
    </source>
</evidence>
<comment type="similarity">
    <text evidence="1 6">Belongs to the truncated hemoglobin family. Group I subfamily.</text>
</comment>
<dbReference type="RefSeq" id="WP_146416314.1">
    <property type="nucleotide sequence ID" value="NZ_SJPZ01000003.1"/>
</dbReference>
<evidence type="ECO:0000256" key="6">
    <source>
        <dbReference type="PIRNR" id="PIRNR002030"/>
    </source>
</evidence>
<sequence>MNGETNQQLFERIGGPDQMKAIVDDMYARVLTDPELAHFFADTSMERLKKMQFQFLASAFDGPVEYTGAELTKVHAGRGIMAYHFAKFCGHFADAMEAHGIEKVDIDLALARLAIYKDRVTGDTNVDG</sequence>
<keyword evidence="3 6" id="KW-0349">Heme</keyword>
<name>A0A5C6FLI7_9PLAN</name>
<accession>A0A5C6FLI7</accession>
<dbReference type="Proteomes" id="UP000316476">
    <property type="component" value="Unassembled WGS sequence"/>
</dbReference>
<evidence type="ECO:0000256" key="3">
    <source>
        <dbReference type="ARBA" id="ARBA00022617"/>
    </source>
</evidence>
<dbReference type="InterPro" id="IPR012292">
    <property type="entry name" value="Globin/Proto"/>
</dbReference>
<proteinExistence type="inferred from homology"/>
<dbReference type="GO" id="GO:0005344">
    <property type="term" value="F:oxygen carrier activity"/>
    <property type="evidence" value="ECO:0007669"/>
    <property type="project" value="UniProtKB-UniRule"/>
</dbReference>
<dbReference type="GO" id="GO:0019825">
    <property type="term" value="F:oxygen binding"/>
    <property type="evidence" value="ECO:0007669"/>
    <property type="project" value="InterPro"/>
</dbReference>
<reference evidence="9 10" key="1">
    <citation type="submission" date="2019-02" db="EMBL/GenBank/DDBJ databases">
        <title>Deep-cultivation of Planctomycetes and their phenomic and genomic characterization uncovers novel biology.</title>
        <authorList>
            <person name="Wiegand S."/>
            <person name="Jogler M."/>
            <person name="Boedeker C."/>
            <person name="Pinto D."/>
            <person name="Vollmers J."/>
            <person name="Rivas-Marin E."/>
            <person name="Kohn T."/>
            <person name="Peeters S.H."/>
            <person name="Heuer A."/>
            <person name="Rast P."/>
            <person name="Oberbeckmann S."/>
            <person name="Bunk B."/>
            <person name="Jeske O."/>
            <person name="Meyerdierks A."/>
            <person name="Storesund J.E."/>
            <person name="Kallscheuer N."/>
            <person name="Luecker S."/>
            <person name="Lage O.M."/>
            <person name="Pohl T."/>
            <person name="Merkel B.J."/>
            <person name="Hornburger P."/>
            <person name="Mueller R.-W."/>
            <person name="Bruemmer F."/>
            <person name="Labrenz M."/>
            <person name="Spormann A.M."/>
            <person name="Op Den Camp H."/>
            <person name="Overmann J."/>
            <person name="Amann R."/>
            <person name="Jetten M.S.M."/>
            <person name="Mascher T."/>
            <person name="Medema M.H."/>
            <person name="Devos D.P."/>
            <person name="Kaster A.-K."/>
            <person name="Ovreas L."/>
            <person name="Rohde M."/>
            <person name="Galperin M.Y."/>
            <person name="Jogler C."/>
        </authorList>
    </citation>
    <scope>NUCLEOTIDE SEQUENCE [LARGE SCALE GENOMIC DNA]</scope>
    <source>
        <strain evidence="9 10">V7</strain>
    </source>
</reference>
<dbReference type="CDD" id="cd00454">
    <property type="entry name" value="TrHb1_N"/>
    <property type="match status" value="1"/>
</dbReference>
<dbReference type="InterPro" id="IPR001486">
    <property type="entry name" value="Hemoglobin_trunc"/>
</dbReference>
<evidence type="ECO:0000256" key="5">
    <source>
        <dbReference type="ARBA" id="ARBA00023004"/>
    </source>
</evidence>
<evidence type="ECO:0000256" key="2">
    <source>
        <dbReference type="ARBA" id="ARBA00022448"/>
    </source>
</evidence>
<evidence type="ECO:0000256" key="4">
    <source>
        <dbReference type="ARBA" id="ARBA00022723"/>
    </source>
</evidence>
<keyword evidence="4 6" id="KW-0479">Metal-binding</keyword>
<dbReference type="Pfam" id="PF01152">
    <property type="entry name" value="Bac_globin"/>
    <property type="match status" value="1"/>
</dbReference>
<dbReference type="SUPFAM" id="SSF46458">
    <property type="entry name" value="Globin-like"/>
    <property type="match status" value="1"/>
</dbReference>
<evidence type="ECO:0000256" key="1">
    <source>
        <dbReference type="ARBA" id="ARBA00009660"/>
    </source>
</evidence>
<dbReference type="GO" id="GO:0046872">
    <property type="term" value="F:metal ion binding"/>
    <property type="evidence" value="ECO:0007669"/>
    <property type="project" value="UniProtKB-UniRule"/>
</dbReference>
<comment type="caution">
    <text evidence="9">The sequence shown here is derived from an EMBL/GenBank/DDBJ whole genome shotgun (WGS) entry which is preliminary data.</text>
</comment>
<dbReference type="AlphaFoldDB" id="A0A5C6FLI7"/>
<dbReference type="InterPro" id="IPR016339">
    <property type="entry name" value="Hemoglobin_trunc_I"/>
</dbReference>
<dbReference type="EMBL" id="SJPZ01000003">
    <property type="protein sequence ID" value="TWU60964.1"/>
    <property type="molecule type" value="Genomic_DNA"/>
</dbReference>
<dbReference type="OrthoDB" id="9795814at2"/>
<comment type="cofactor">
    <cofactor evidence="7">
        <name>heme</name>
        <dbReference type="ChEBI" id="CHEBI:30413"/>
    </cofactor>
    <text evidence="7">Binds 1 heme group per subunit.</text>
</comment>